<keyword evidence="1" id="KW-0812">Transmembrane</keyword>
<proteinExistence type="predicted"/>
<organism evidence="2 3">
    <name type="scientific">Biomphalaria pfeifferi</name>
    <name type="common">Bloodfluke planorb</name>
    <name type="synonym">Freshwater snail</name>
    <dbReference type="NCBI Taxonomy" id="112525"/>
    <lineage>
        <taxon>Eukaryota</taxon>
        <taxon>Metazoa</taxon>
        <taxon>Spiralia</taxon>
        <taxon>Lophotrochozoa</taxon>
        <taxon>Mollusca</taxon>
        <taxon>Gastropoda</taxon>
        <taxon>Heterobranchia</taxon>
        <taxon>Euthyneura</taxon>
        <taxon>Panpulmonata</taxon>
        <taxon>Hygrophila</taxon>
        <taxon>Lymnaeoidea</taxon>
        <taxon>Planorbidae</taxon>
        <taxon>Biomphalaria</taxon>
    </lineage>
</organism>
<sequence length="136" mass="14792">MSGQANAGGRMLRPAAIDTQFATSQSISSGQFSKRGATKSVFLFVLALVITWSVNIPICFPPNPLLSTDPSTLGGNESSFPEFYDTIECPVGHHFDPLRVLGEELEMSIKFAVSDEQTLNLEVRNSSFLKATFGLF</sequence>
<dbReference type="Proteomes" id="UP001233172">
    <property type="component" value="Unassembled WGS sequence"/>
</dbReference>
<feature type="transmembrane region" description="Helical" evidence="1">
    <location>
        <begin position="41"/>
        <end position="58"/>
    </location>
</feature>
<reference evidence="2" key="1">
    <citation type="journal article" date="2023" name="PLoS Negl. Trop. Dis.">
        <title>A genome sequence for Biomphalaria pfeifferi, the major vector snail for the human-infecting parasite Schistosoma mansoni.</title>
        <authorList>
            <person name="Bu L."/>
            <person name="Lu L."/>
            <person name="Laidemitt M.R."/>
            <person name="Zhang S.M."/>
            <person name="Mutuku M."/>
            <person name="Mkoji G."/>
            <person name="Steinauer M."/>
            <person name="Loker E.S."/>
        </authorList>
    </citation>
    <scope>NUCLEOTIDE SEQUENCE</scope>
    <source>
        <strain evidence="2">KasaAsao</strain>
    </source>
</reference>
<comment type="caution">
    <text evidence="2">The sequence shown here is derived from an EMBL/GenBank/DDBJ whole genome shotgun (WGS) entry which is preliminary data.</text>
</comment>
<dbReference type="EMBL" id="JASAOG010000159">
    <property type="protein sequence ID" value="KAK0046839.1"/>
    <property type="molecule type" value="Genomic_DNA"/>
</dbReference>
<evidence type="ECO:0000313" key="2">
    <source>
        <dbReference type="EMBL" id="KAK0046839.1"/>
    </source>
</evidence>
<gene>
    <name evidence="2" type="ORF">Bpfe_023706</name>
</gene>
<evidence type="ECO:0000313" key="3">
    <source>
        <dbReference type="Proteomes" id="UP001233172"/>
    </source>
</evidence>
<keyword evidence="3" id="KW-1185">Reference proteome</keyword>
<keyword evidence="1" id="KW-0472">Membrane</keyword>
<protein>
    <submittedName>
        <fullName evidence="2">Uncharacterized protein</fullName>
    </submittedName>
</protein>
<reference evidence="2" key="2">
    <citation type="submission" date="2023-04" db="EMBL/GenBank/DDBJ databases">
        <authorList>
            <person name="Bu L."/>
            <person name="Lu L."/>
            <person name="Laidemitt M.R."/>
            <person name="Zhang S.M."/>
            <person name="Mutuku M."/>
            <person name="Mkoji G."/>
            <person name="Steinauer M."/>
            <person name="Loker E.S."/>
        </authorList>
    </citation>
    <scope>NUCLEOTIDE SEQUENCE</scope>
    <source>
        <strain evidence="2">KasaAsao</strain>
        <tissue evidence="2">Whole Snail</tissue>
    </source>
</reference>
<accession>A0AAD8B3Q8</accession>
<evidence type="ECO:0000256" key="1">
    <source>
        <dbReference type="SAM" id="Phobius"/>
    </source>
</evidence>
<keyword evidence="1" id="KW-1133">Transmembrane helix</keyword>
<dbReference type="AlphaFoldDB" id="A0AAD8B3Q8"/>
<name>A0AAD8B3Q8_BIOPF</name>